<evidence type="ECO:0000313" key="2">
    <source>
        <dbReference type="Proteomes" id="UP000030512"/>
    </source>
</evidence>
<keyword evidence="2" id="KW-1185">Reference proteome</keyword>
<proteinExistence type="predicted"/>
<dbReference type="Proteomes" id="UP000030512">
    <property type="component" value="Chromosome"/>
</dbReference>
<dbReference type="EMBL" id="CP014476">
    <property type="protein sequence ID" value="AMK79286.1"/>
    <property type="molecule type" value="Genomic_DNA"/>
</dbReference>
<name>A0A140E7B2_9GAMM</name>
<dbReference type="KEGG" id="mdn:JT25_022830"/>
<dbReference type="AlphaFoldDB" id="A0A140E7B2"/>
<protein>
    <submittedName>
        <fullName evidence="1">Uncharacterized protein</fullName>
    </submittedName>
</protein>
<dbReference type="RefSeq" id="WP_036274653.1">
    <property type="nucleotide sequence ID" value="NZ_CP014476.1"/>
</dbReference>
<evidence type="ECO:0000313" key="1">
    <source>
        <dbReference type="EMBL" id="AMK79286.1"/>
    </source>
</evidence>
<reference evidence="1 2" key="1">
    <citation type="journal article" date="2015" name="Environ. Microbiol.">
        <title>Methane oxidation coupled to nitrate reduction under hypoxia by the Gammaproteobacterium Methylomonas denitrificans, sp. nov. type strain FJG1.</title>
        <authorList>
            <person name="Kits K.D."/>
            <person name="Klotz M.G."/>
            <person name="Stein L.Y."/>
        </authorList>
    </citation>
    <scope>NUCLEOTIDE SEQUENCE [LARGE SCALE GENOMIC DNA]</scope>
    <source>
        <strain evidence="1 2">FJG1</strain>
    </source>
</reference>
<sequence>MHTEPSDNQHTSTLENVIPIWLETQFEQLHDQARMLVDDYWRQLQNRHKQVANNERGRIGVRIRRRESSLSFSIEWYRMASLRQNGATKPICQYLKKGLGYRYPLQKILKGEPDWEQTLVEELENEFVDIRKQLALLGKIRDAYHQFQQATQEGNR</sequence>
<dbReference type="OrthoDB" id="5572894at2"/>
<dbReference type="InterPro" id="IPR045809">
    <property type="entry name" value="MobI"/>
</dbReference>
<dbReference type="Pfam" id="PF19456">
    <property type="entry name" value="MobI"/>
    <property type="match status" value="1"/>
</dbReference>
<gene>
    <name evidence="1" type="ORF">JT25_022830</name>
</gene>
<organism evidence="1 2">
    <name type="scientific">Methylomonas denitrificans</name>
    <dbReference type="NCBI Taxonomy" id="1538553"/>
    <lineage>
        <taxon>Bacteria</taxon>
        <taxon>Pseudomonadati</taxon>
        <taxon>Pseudomonadota</taxon>
        <taxon>Gammaproteobacteria</taxon>
        <taxon>Methylococcales</taxon>
        <taxon>Methylococcaceae</taxon>
        <taxon>Methylomonas</taxon>
    </lineage>
</organism>
<accession>A0A140E7B2</accession>